<dbReference type="Proteomes" id="UP000094112">
    <property type="component" value="Unassembled WGS sequence"/>
</dbReference>
<accession>A0A1E3P2F7</accession>
<evidence type="ECO:0000259" key="8">
    <source>
        <dbReference type="PROSITE" id="PS50054"/>
    </source>
</evidence>
<gene>
    <name evidence="9" type="ORF">WICANDRAFT_31840</name>
</gene>
<dbReference type="Gene3D" id="3.90.190.10">
    <property type="entry name" value="Protein tyrosine phosphatase superfamily"/>
    <property type="match status" value="1"/>
</dbReference>
<evidence type="ECO:0000256" key="3">
    <source>
        <dbReference type="ARBA" id="ARBA00044949"/>
    </source>
</evidence>
<evidence type="ECO:0000256" key="7">
    <source>
        <dbReference type="ARBA" id="ARBA00048424"/>
    </source>
</evidence>
<evidence type="ECO:0000313" key="10">
    <source>
        <dbReference type="Proteomes" id="UP000094112"/>
    </source>
</evidence>
<dbReference type="SUPFAM" id="SSF52799">
    <property type="entry name" value="(Phosphotyrosine protein) phosphatases II"/>
    <property type="match status" value="1"/>
</dbReference>
<proteinExistence type="inferred from homology"/>
<dbReference type="CDD" id="cd14528">
    <property type="entry name" value="PFA-DSP_Siw14"/>
    <property type="match status" value="1"/>
</dbReference>
<sequence length="212" mass="24570">MENGELKQELGFLQHEFQHRINNIDKLGEFLEKEHIEDKESAPIIKEFAPPENFAPVVGKIYRSSFPRVENFEFLSNLKLKSILVLVPDEYPEENLNFLSKQGITFFQVGMSGNKEPFVNVPHDIITQALKIAINPENHPLLIHCNRGKHRTGCLVGCIRRLQGWSLTMILDEYRRFAAPKARPLDQQFIEMYGEKEITEIATKNGWLPLKW</sequence>
<organism evidence="9 10">
    <name type="scientific">Wickerhamomyces anomalus (strain ATCC 58044 / CBS 1984 / NCYC 433 / NRRL Y-366-8)</name>
    <name type="common">Yeast</name>
    <name type="synonym">Hansenula anomala</name>
    <dbReference type="NCBI Taxonomy" id="683960"/>
    <lineage>
        <taxon>Eukaryota</taxon>
        <taxon>Fungi</taxon>
        <taxon>Dikarya</taxon>
        <taxon>Ascomycota</taxon>
        <taxon>Saccharomycotina</taxon>
        <taxon>Saccharomycetes</taxon>
        <taxon>Phaffomycetales</taxon>
        <taxon>Wickerhamomycetaceae</taxon>
        <taxon>Wickerhamomyces</taxon>
    </lineage>
</organism>
<dbReference type="GO" id="GO:0007015">
    <property type="term" value="P:actin filament organization"/>
    <property type="evidence" value="ECO:0007669"/>
    <property type="project" value="EnsemblFungi"/>
</dbReference>
<evidence type="ECO:0000256" key="6">
    <source>
        <dbReference type="ARBA" id="ARBA00047927"/>
    </source>
</evidence>
<dbReference type="InterPro" id="IPR004861">
    <property type="entry name" value="Siw14-like"/>
</dbReference>
<dbReference type="GO" id="GO:0005737">
    <property type="term" value="C:cytoplasm"/>
    <property type="evidence" value="ECO:0007669"/>
    <property type="project" value="TreeGrafter"/>
</dbReference>
<dbReference type="PROSITE" id="PS50054">
    <property type="entry name" value="TYR_PHOSPHATASE_DUAL"/>
    <property type="match status" value="1"/>
</dbReference>
<dbReference type="EC" id="3.6.1.52" evidence="1"/>
<dbReference type="GO" id="GO:0052845">
    <property type="term" value="F:inositol-5-diphosphate-1,2,3,4,6-pentakisphosphate diphosphatase activity"/>
    <property type="evidence" value="ECO:0007669"/>
    <property type="project" value="EnsemblFungi"/>
</dbReference>
<comment type="catalytic activity">
    <reaction evidence="4">
        <text>5-diphospho-1D-myo-inositol 1,2,3,4,6-pentakisphosphate + H2O = 1D-myo-inositol hexakisphosphate + phosphate + H(+)</text>
        <dbReference type="Rhea" id="RHEA:22384"/>
        <dbReference type="ChEBI" id="CHEBI:15377"/>
        <dbReference type="ChEBI" id="CHEBI:15378"/>
        <dbReference type="ChEBI" id="CHEBI:43474"/>
        <dbReference type="ChEBI" id="CHEBI:58130"/>
        <dbReference type="ChEBI" id="CHEBI:58628"/>
        <dbReference type="EC" id="3.6.1.52"/>
    </reaction>
    <physiologicalReaction direction="left-to-right" evidence="4">
        <dbReference type="Rhea" id="RHEA:22385"/>
    </physiologicalReaction>
</comment>
<comment type="catalytic activity">
    <reaction evidence="5">
        <text>3,5-bis(diphospho)-1D-myo-inositol 1,2,4,6-tetrakisphosphate + H2O = 3-diphospho-1D-myo-inositol 1,2,4,5,6-pentakisphosphate + phosphate + 2 H(+)</text>
        <dbReference type="Rhea" id="RHEA:56312"/>
        <dbReference type="ChEBI" id="CHEBI:15377"/>
        <dbReference type="ChEBI" id="CHEBI:15378"/>
        <dbReference type="ChEBI" id="CHEBI:43474"/>
        <dbReference type="ChEBI" id="CHEBI:140372"/>
        <dbReference type="ChEBI" id="CHEBI:140374"/>
        <dbReference type="EC" id="3.6.1.52"/>
    </reaction>
    <physiologicalReaction direction="left-to-right" evidence="5">
        <dbReference type="Rhea" id="RHEA:56313"/>
    </physiologicalReaction>
</comment>
<evidence type="ECO:0000256" key="4">
    <source>
        <dbReference type="ARBA" id="ARBA00047342"/>
    </source>
</evidence>
<dbReference type="FunFam" id="3.90.190.10:FF:000024">
    <property type="entry name" value="probable tyrosine-protein phosphatase At1g05000"/>
    <property type="match status" value="1"/>
</dbReference>
<dbReference type="InterPro" id="IPR029021">
    <property type="entry name" value="Prot-tyrosine_phosphatase-like"/>
</dbReference>
<dbReference type="GO" id="GO:0016791">
    <property type="term" value="F:phosphatase activity"/>
    <property type="evidence" value="ECO:0007669"/>
    <property type="project" value="InterPro"/>
</dbReference>
<dbReference type="Pfam" id="PF03162">
    <property type="entry name" value="Y_phosphatase2"/>
    <property type="match status" value="1"/>
</dbReference>
<dbReference type="GO" id="GO:0052847">
    <property type="term" value="F:inositol-1,5-bisdiphosphate-2,3,4,6-tetrakisphosphate 5-diphosphatase activity"/>
    <property type="evidence" value="ECO:0007669"/>
    <property type="project" value="EnsemblFungi"/>
</dbReference>
<dbReference type="PRINTS" id="PR01911">
    <property type="entry name" value="PFDSPHPHTASE"/>
</dbReference>
<keyword evidence="10" id="KW-1185">Reference proteome</keyword>
<dbReference type="RefSeq" id="XP_019038294.1">
    <property type="nucleotide sequence ID" value="XM_019181887.1"/>
</dbReference>
<comment type="catalytic activity">
    <reaction evidence="6">
        <text>1,5-bis(diphospho)-1D-myo-inositol 2,3,4,6-tetrakisphosphate + H2O = 1-diphospho-1D-myo-inositol 2,3,4,5,6-pentakisphosphate + phosphate + 2 H(+)</text>
        <dbReference type="Rhea" id="RHEA:79699"/>
        <dbReference type="ChEBI" id="CHEBI:15377"/>
        <dbReference type="ChEBI" id="CHEBI:15378"/>
        <dbReference type="ChEBI" id="CHEBI:43474"/>
        <dbReference type="ChEBI" id="CHEBI:74946"/>
        <dbReference type="ChEBI" id="CHEBI:77983"/>
        <dbReference type="EC" id="3.6.1.52"/>
    </reaction>
    <physiologicalReaction direction="left-to-right" evidence="6">
        <dbReference type="Rhea" id="RHEA:79700"/>
    </physiologicalReaction>
</comment>
<dbReference type="STRING" id="683960.A0A1E3P2F7"/>
<dbReference type="AlphaFoldDB" id="A0A1E3P2F7"/>
<evidence type="ECO:0000256" key="1">
    <source>
        <dbReference type="ARBA" id="ARBA00012527"/>
    </source>
</evidence>
<dbReference type="PANTHER" id="PTHR31126:SF48">
    <property type="entry name" value="INOSITOL PHOSPHATASE SIW14"/>
    <property type="match status" value="1"/>
</dbReference>
<reference evidence="9 10" key="1">
    <citation type="journal article" date="2016" name="Proc. Natl. Acad. Sci. U.S.A.">
        <title>Comparative genomics of biotechnologically important yeasts.</title>
        <authorList>
            <person name="Riley R."/>
            <person name="Haridas S."/>
            <person name="Wolfe K.H."/>
            <person name="Lopes M.R."/>
            <person name="Hittinger C.T."/>
            <person name="Goeker M."/>
            <person name="Salamov A.A."/>
            <person name="Wisecaver J.H."/>
            <person name="Long T.M."/>
            <person name="Calvey C.H."/>
            <person name="Aerts A.L."/>
            <person name="Barry K.W."/>
            <person name="Choi C."/>
            <person name="Clum A."/>
            <person name="Coughlan A.Y."/>
            <person name="Deshpande S."/>
            <person name="Douglass A.P."/>
            <person name="Hanson S.J."/>
            <person name="Klenk H.-P."/>
            <person name="LaButti K.M."/>
            <person name="Lapidus A."/>
            <person name="Lindquist E.A."/>
            <person name="Lipzen A.M."/>
            <person name="Meier-Kolthoff J.P."/>
            <person name="Ohm R.A."/>
            <person name="Otillar R.P."/>
            <person name="Pangilinan J.L."/>
            <person name="Peng Y."/>
            <person name="Rokas A."/>
            <person name="Rosa C.A."/>
            <person name="Scheuner C."/>
            <person name="Sibirny A.A."/>
            <person name="Slot J.C."/>
            <person name="Stielow J.B."/>
            <person name="Sun H."/>
            <person name="Kurtzman C.P."/>
            <person name="Blackwell M."/>
            <person name="Grigoriev I.V."/>
            <person name="Jeffries T.W."/>
        </authorList>
    </citation>
    <scope>NUCLEOTIDE SEQUENCE [LARGE SCALE GENOMIC DNA]</scope>
    <source>
        <strain evidence="10">ATCC 58044 / CBS 1984 / NCYC 433 / NRRL Y-366-8</strain>
    </source>
</reference>
<dbReference type="InterPro" id="IPR016130">
    <property type="entry name" value="Tyr_Pase_AS"/>
</dbReference>
<dbReference type="GO" id="GO:0071543">
    <property type="term" value="P:diphosphoinositol polyphosphate metabolic process"/>
    <property type="evidence" value="ECO:0007669"/>
    <property type="project" value="EnsemblFungi"/>
</dbReference>
<comment type="catalytic activity">
    <reaction evidence="7">
        <text>6-diphospho-1D-myo-inositol pentakisphosphate + H2O = 1D-myo-inositol hexakisphosphate + phosphate + H(+)</text>
        <dbReference type="Rhea" id="RHEA:79703"/>
        <dbReference type="ChEBI" id="CHEBI:15377"/>
        <dbReference type="ChEBI" id="CHEBI:15378"/>
        <dbReference type="ChEBI" id="CHEBI:43474"/>
        <dbReference type="ChEBI" id="CHEBI:58130"/>
        <dbReference type="ChEBI" id="CHEBI:230534"/>
        <dbReference type="EC" id="3.6.1.52"/>
    </reaction>
    <physiologicalReaction direction="left-to-right" evidence="7">
        <dbReference type="Rhea" id="RHEA:79704"/>
    </physiologicalReaction>
</comment>
<dbReference type="InterPro" id="IPR020422">
    <property type="entry name" value="TYR_PHOSPHATASE_DUAL_dom"/>
</dbReference>
<name>A0A1E3P2F7_WICAA</name>
<dbReference type="PANTHER" id="PTHR31126">
    <property type="entry name" value="TYROSINE-PROTEIN PHOSPHATASE"/>
    <property type="match status" value="1"/>
</dbReference>
<dbReference type="InterPro" id="IPR020428">
    <property type="entry name" value="PFA-DSPs"/>
</dbReference>
<dbReference type="OrthoDB" id="6375174at2759"/>
<feature type="domain" description="Tyrosine-protein phosphatase" evidence="8">
    <location>
        <begin position="53"/>
        <end position="202"/>
    </location>
</feature>
<dbReference type="GeneID" id="30199133"/>
<evidence type="ECO:0000256" key="2">
    <source>
        <dbReference type="ARBA" id="ARBA00022801"/>
    </source>
</evidence>
<keyword evidence="2" id="KW-0378">Hydrolase</keyword>
<protein>
    <recommendedName>
        <fullName evidence="1">diphosphoinositol-polyphosphate diphosphatase</fullName>
        <ecNumber evidence="1">3.6.1.52</ecNumber>
    </recommendedName>
</protein>
<dbReference type="PROSITE" id="PS00383">
    <property type="entry name" value="TYR_PHOSPHATASE_1"/>
    <property type="match status" value="1"/>
</dbReference>
<evidence type="ECO:0000256" key="5">
    <source>
        <dbReference type="ARBA" id="ARBA00047562"/>
    </source>
</evidence>
<dbReference type="EMBL" id="KV454211">
    <property type="protein sequence ID" value="ODQ59087.1"/>
    <property type="molecule type" value="Genomic_DNA"/>
</dbReference>
<evidence type="ECO:0000313" key="9">
    <source>
        <dbReference type="EMBL" id="ODQ59087.1"/>
    </source>
</evidence>
<comment type="similarity">
    <text evidence="3">Belongs to the protein-tyrosine phosphatase family. Atypical dual-specificity phosphatase Siw14-like subfamily.</text>
</comment>
<dbReference type="GO" id="GO:0106211">
    <property type="term" value="F:inositol-5-diphosphate-1,3,4,6-tetrakisphosphate diphosphatase activity"/>
    <property type="evidence" value="ECO:0007669"/>
    <property type="project" value="EnsemblFungi"/>
</dbReference>